<proteinExistence type="inferred from homology"/>
<dbReference type="PANTHER" id="PTHR23135:SF4">
    <property type="entry name" value="UDP-N-ACETYLMURAMOYL-L-ALANYL-D-GLUTAMATE--2,6-DIAMINOPIMELATE LIGASE MURE HOMOLOG, CHLOROPLASTIC"/>
    <property type="match status" value="1"/>
</dbReference>
<evidence type="ECO:0000256" key="10">
    <source>
        <dbReference type="ARBA" id="ARBA00023306"/>
    </source>
</evidence>
<dbReference type="GO" id="GO:0008765">
    <property type="term" value="F:UDP-N-acetylmuramoylalanyl-D-glutamate-2,6-diaminopimelate ligase activity"/>
    <property type="evidence" value="ECO:0007669"/>
    <property type="project" value="UniProtKB-UniRule"/>
</dbReference>
<dbReference type="Pfam" id="PF08245">
    <property type="entry name" value="Mur_ligase_M"/>
    <property type="match status" value="1"/>
</dbReference>
<dbReference type="InterPro" id="IPR004101">
    <property type="entry name" value="Mur_ligase_C"/>
</dbReference>
<evidence type="ECO:0000256" key="13">
    <source>
        <dbReference type="ARBA" id="ARBA00056782"/>
    </source>
</evidence>
<evidence type="ECO:0000256" key="8">
    <source>
        <dbReference type="ARBA" id="ARBA00022960"/>
    </source>
</evidence>
<comment type="catalytic activity">
    <reaction evidence="12 19">
        <text>UDP-N-acetyl-alpha-D-muramoyl-L-alanyl-D-glutamate + meso-2,6-diaminopimelate + ATP = UDP-N-acetyl-alpha-D-muramoyl-L-alanyl-gamma-D-glutamyl-meso-2,6-diaminopimelate + ADP + phosphate + H(+)</text>
        <dbReference type="Rhea" id="RHEA:23676"/>
        <dbReference type="ChEBI" id="CHEBI:15378"/>
        <dbReference type="ChEBI" id="CHEBI:30616"/>
        <dbReference type="ChEBI" id="CHEBI:43474"/>
        <dbReference type="ChEBI" id="CHEBI:57791"/>
        <dbReference type="ChEBI" id="CHEBI:83900"/>
        <dbReference type="ChEBI" id="CHEBI:83905"/>
        <dbReference type="ChEBI" id="CHEBI:456216"/>
        <dbReference type="EC" id="6.3.2.13"/>
    </reaction>
</comment>
<feature type="binding site" evidence="19">
    <location>
        <position position="464"/>
    </location>
    <ligand>
        <name>meso-2,6-diaminopimelate</name>
        <dbReference type="ChEBI" id="CHEBI:57791"/>
    </ligand>
</feature>
<dbReference type="FunFam" id="3.90.190.20:FF:000006">
    <property type="entry name" value="UDP-N-acetylmuramoyl-L-alanyl-D-glutamate--2,6-diaminopimelate ligase"/>
    <property type="match status" value="1"/>
</dbReference>
<feature type="binding site" evidence="19">
    <location>
        <position position="186"/>
    </location>
    <ligand>
        <name>UDP-N-acetyl-alpha-D-muramoyl-L-alanyl-D-glutamate</name>
        <dbReference type="ChEBI" id="CHEBI:83900"/>
    </ligand>
</feature>
<feature type="short sequence motif" description="Meso-diaminopimelate recognition motif" evidence="19">
    <location>
        <begin position="408"/>
        <end position="411"/>
    </location>
</feature>
<keyword evidence="7 19" id="KW-0067">ATP-binding</keyword>
<dbReference type="Pfam" id="PF02875">
    <property type="entry name" value="Mur_ligase_C"/>
    <property type="match status" value="1"/>
</dbReference>
<dbReference type="InterPro" id="IPR018109">
    <property type="entry name" value="Folylpolyglutamate_synth_CS"/>
</dbReference>
<keyword evidence="10 19" id="KW-0131">Cell cycle</keyword>
<dbReference type="NCBIfam" id="NF001124">
    <property type="entry name" value="PRK00139.1-2"/>
    <property type="match status" value="1"/>
</dbReference>
<gene>
    <name evidence="19" type="primary">murE</name>
    <name evidence="24" type="ORF">IAC43_02190</name>
</gene>
<dbReference type="GO" id="GO:0000287">
    <property type="term" value="F:magnesium ion binding"/>
    <property type="evidence" value="ECO:0007669"/>
    <property type="project" value="UniProtKB-UniRule"/>
</dbReference>
<comment type="function">
    <text evidence="13 19">Catalyzes the addition of meso-diaminopimelic acid to the nucleotide precursor UDP-N-acetylmuramoyl-L-alanyl-D-glutamate (UMAG) in the biosynthesis of bacterial cell-wall peptidoglycan.</text>
</comment>
<dbReference type="AlphaFoldDB" id="A0A9D1H729"/>
<feature type="binding site" evidence="19">
    <location>
        <position position="34"/>
    </location>
    <ligand>
        <name>UDP-N-acetyl-alpha-D-muramoyl-L-alanyl-D-glutamate</name>
        <dbReference type="ChEBI" id="CHEBI:83900"/>
    </ligand>
</feature>
<evidence type="ECO:0000313" key="24">
    <source>
        <dbReference type="EMBL" id="HIT93974.1"/>
    </source>
</evidence>
<keyword evidence="19" id="KW-0460">Magnesium</keyword>
<dbReference type="GO" id="GO:0009252">
    <property type="term" value="P:peptidoglycan biosynthetic process"/>
    <property type="evidence" value="ECO:0007669"/>
    <property type="project" value="UniProtKB-UniRule"/>
</dbReference>
<evidence type="ECO:0000256" key="6">
    <source>
        <dbReference type="ARBA" id="ARBA00022741"/>
    </source>
</evidence>
<evidence type="ECO:0000256" key="19">
    <source>
        <dbReference type="HAMAP-Rule" id="MF_00208"/>
    </source>
</evidence>
<feature type="binding site" evidence="19">
    <location>
        <begin position="111"/>
        <end position="117"/>
    </location>
    <ligand>
        <name>ATP</name>
        <dbReference type="ChEBI" id="CHEBI:30616"/>
    </ligand>
</feature>
<keyword evidence="5 19" id="KW-0132">Cell division</keyword>
<feature type="binding site" evidence="19">
    <location>
        <begin position="408"/>
        <end position="411"/>
    </location>
    <ligand>
        <name>meso-2,6-diaminopimelate</name>
        <dbReference type="ChEBI" id="CHEBI:57791"/>
    </ligand>
</feature>
<dbReference type="GO" id="GO:0051301">
    <property type="term" value="P:cell division"/>
    <property type="evidence" value="ECO:0007669"/>
    <property type="project" value="UniProtKB-KW"/>
</dbReference>
<organism evidence="24 25">
    <name type="scientific">Candidatus Faecivivens stercoripullorum</name>
    <dbReference type="NCBI Taxonomy" id="2840805"/>
    <lineage>
        <taxon>Bacteria</taxon>
        <taxon>Bacillati</taxon>
        <taxon>Bacillota</taxon>
        <taxon>Clostridia</taxon>
        <taxon>Eubacteriales</taxon>
        <taxon>Oscillospiraceae</taxon>
        <taxon>Oscillospiraceae incertae sedis</taxon>
        <taxon>Candidatus Faecivivens</taxon>
    </lineage>
</organism>
<evidence type="ECO:0000256" key="1">
    <source>
        <dbReference type="ARBA" id="ARBA00004752"/>
    </source>
</evidence>
<feature type="binding site" evidence="19">
    <location>
        <position position="188"/>
    </location>
    <ligand>
        <name>UDP-N-acetyl-alpha-D-muramoyl-L-alanyl-D-glutamate</name>
        <dbReference type="ChEBI" id="CHEBI:83900"/>
    </ligand>
</feature>
<feature type="binding site" evidence="19">
    <location>
        <position position="180"/>
    </location>
    <ligand>
        <name>UDP-N-acetyl-alpha-D-muramoyl-L-alanyl-D-glutamate</name>
        <dbReference type="ChEBI" id="CHEBI:83900"/>
    </ligand>
</feature>
<comment type="PTM">
    <text evidence="19">Carboxylation is probably crucial for Mg(2+) binding and, consequently, for the gamma-phosphate positioning of ATP.</text>
</comment>
<dbReference type="Gene3D" id="3.90.190.20">
    <property type="entry name" value="Mur ligase, C-terminal domain"/>
    <property type="match status" value="1"/>
</dbReference>
<feature type="binding site" evidence="19">
    <location>
        <begin position="153"/>
        <end position="154"/>
    </location>
    <ligand>
        <name>UDP-N-acetyl-alpha-D-muramoyl-L-alanyl-D-glutamate</name>
        <dbReference type="ChEBI" id="CHEBI:83900"/>
    </ligand>
</feature>
<feature type="domain" description="Mur ligase C-terminal" evidence="22">
    <location>
        <begin position="335"/>
        <end position="462"/>
    </location>
</feature>
<evidence type="ECO:0000256" key="2">
    <source>
        <dbReference type="ARBA" id="ARBA00005898"/>
    </source>
</evidence>
<evidence type="ECO:0000256" key="11">
    <source>
        <dbReference type="ARBA" id="ARBA00023316"/>
    </source>
</evidence>
<comment type="subcellular location">
    <subcellularLocation>
        <location evidence="19 20">Cytoplasm</location>
    </subcellularLocation>
</comment>
<evidence type="ECO:0000256" key="4">
    <source>
        <dbReference type="ARBA" id="ARBA00022598"/>
    </source>
</evidence>
<keyword evidence="9 19" id="KW-0573">Peptidoglycan synthesis</keyword>
<feature type="binding site" evidence="19">
    <location>
        <position position="460"/>
    </location>
    <ligand>
        <name>meso-2,6-diaminopimelate</name>
        <dbReference type="ChEBI" id="CHEBI:57791"/>
    </ligand>
</feature>
<evidence type="ECO:0000256" key="12">
    <source>
        <dbReference type="ARBA" id="ARBA00050251"/>
    </source>
</evidence>
<protein>
    <recommendedName>
        <fullName evidence="15 19">UDP-N-acetylmuramoyl-L-alanyl-D-glutamate--2,6-diaminopimelate ligase</fullName>
        <ecNumber evidence="14 19">6.3.2.13</ecNumber>
    </recommendedName>
    <alternativeName>
        <fullName evidence="16 19">Meso-A2pm-adding enzyme</fullName>
    </alternativeName>
    <alternativeName>
        <fullName evidence="17 19">Meso-diaminopimelate-adding enzyme</fullName>
    </alternativeName>
    <alternativeName>
        <fullName evidence="18 19">UDP-MurNAc-L-Ala-D-Glu:meso-diaminopimelate ligase</fullName>
    </alternativeName>
    <alternativeName>
        <fullName evidence="19">UDP-MurNAc-tripeptide synthetase</fullName>
    </alternativeName>
    <alternativeName>
        <fullName evidence="19">UDP-N-acetylmuramyl-tripeptide synthetase</fullName>
    </alternativeName>
</protein>
<dbReference type="GO" id="GO:0005524">
    <property type="term" value="F:ATP binding"/>
    <property type="evidence" value="ECO:0007669"/>
    <property type="project" value="UniProtKB-UniRule"/>
</dbReference>
<dbReference type="GO" id="GO:0004326">
    <property type="term" value="F:tetrahydrofolylpolyglutamate synthase activity"/>
    <property type="evidence" value="ECO:0007669"/>
    <property type="project" value="InterPro"/>
</dbReference>
<evidence type="ECO:0000259" key="22">
    <source>
        <dbReference type="Pfam" id="PF02875"/>
    </source>
</evidence>
<comment type="similarity">
    <text evidence="2 19">Belongs to the MurCDEF family. MurE subfamily.</text>
</comment>
<keyword evidence="11 19" id="KW-0961">Cell wall biogenesis/degradation</keyword>
<evidence type="ECO:0000256" key="7">
    <source>
        <dbReference type="ARBA" id="ARBA00022840"/>
    </source>
</evidence>
<keyword evidence="6 19" id="KW-0547">Nucleotide-binding</keyword>
<keyword evidence="4 19" id="KW-0436">Ligase</keyword>
<dbReference type="GO" id="GO:0008360">
    <property type="term" value="P:regulation of cell shape"/>
    <property type="evidence" value="ECO:0007669"/>
    <property type="project" value="UniProtKB-KW"/>
</dbReference>
<dbReference type="InterPro" id="IPR005761">
    <property type="entry name" value="UDP-N-AcMur-Glu-dNH2Pim_ligase"/>
</dbReference>
<dbReference type="PROSITE" id="PS01011">
    <property type="entry name" value="FOLYLPOLYGLU_SYNT_1"/>
    <property type="match status" value="1"/>
</dbReference>
<comment type="cofactor">
    <cofactor evidence="19">
        <name>Mg(2+)</name>
        <dbReference type="ChEBI" id="CHEBI:18420"/>
    </cofactor>
</comment>
<dbReference type="SUPFAM" id="SSF53623">
    <property type="entry name" value="MurD-like peptide ligases, catalytic domain"/>
    <property type="match status" value="1"/>
</dbReference>
<reference evidence="24" key="2">
    <citation type="journal article" date="2021" name="PeerJ">
        <title>Extensive microbial diversity within the chicken gut microbiome revealed by metagenomics and culture.</title>
        <authorList>
            <person name="Gilroy R."/>
            <person name="Ravi A."/>
            <person name="Getino M."/>
            <person name="Pursley I."/>
            <person name="Horton D.L."/>
            <person name="Alikhan N.F."/>
            <person name="Baker D."/>
            <person name="Gharbi K."/>
            <person name="Hall N."/>
            <person name="Watson M."/>
            <person name="Adriaenssens E.M."/>
            <person name="Foster-Nyarko E."/>
            <person name="Jarju S."/>
            <person name="Secka A."/>
            <person name="Antonio M."/>
            <person name="Oren A."/>
            <person name="Chaudhuri R.R."/>
            <person name="La Ragione R."/>
            <person name="Hildebrand F."/>
            <person name="Pallen M.J."/>
        </authorList>
    </citation>
    <scope>NUCLEOTIDE SEQUENCE</scope>
    <source>
        <strain evidence="24">ChiBcec7-5410</strain>
    </source>
</reference>
<evidence type="ECO:0000256" key="20">
    <source>
        <dbReference type="RuleBase" id="RU004135"/>
    </source>
</evidence>
<evidence type="ECO:0000256" key="18">
    <source>
        <dbReference type="ARBA" id="ARBA00081560"/>
    </source>
</evidence>
<dbReference type="PANTHER" id="PTHR23135">
    <property type="entry name" value="MUR LIGASE FAMILY MEMBER"/>
    <property type="match status" value="1"/>
</dbReference>
<dbReference type="Pfam" id="PF01225">
    <property type="entry name" value="Mur_ligase"/>
    <property type="match status" value="1"/>
</dbReference>
<feature type="binding site" evidence="19">
    <location>
        <position position="384"/>
    </location>
    <ligand>
        <name>meso-2,6-diaminopimelate</name>
        <dbReference type="ChEBI" id="CHEBI:57791"/>
    </ligand>
</feature>
<dbReference type="Gene3D" id="3.40.1390.10">
    <property type="entry name" value="MurE/MurF, N-terminal domain"/>
    <property type="match status" value="1"/>
</dbReference>
<feature type="domain" description="Mur ligase N-terminal catalytic" evidence="21">
    <location>
        <begin position="26"/>
        <end position="74"/>
    </location>
</feature>
<dbReference type="EMBL" id="DVLW01000058">
    <property type="protein sequence ID" value="HIT93974.1"/>
    <property type="molecule type" value="Genomic_DNA"/>
</dbReference>
<sequence>MLFSELIREIDCTDGLVLGEAGFDCEVTSITCDSRRVEKGSMFVCIRGGSFDGHDFAGAALEKGAACVVTERKLGLDRELTVSDTHDFYGRAASAFLGHPSRSMQLVGVTGTKGKTTVTSLIKRILTDAGNMVGLIGTIQNEIGDSVIHAENTTPEAMELESLYARMKDAGCRYCVMEVSSHALEQQRIGDSWYKTAVFTNLSHEHLDYHGDMESYFAAKKKLFTRCDSAVIGIDDPHGRQLLIELPQIAGKDVPVRTFSAENPDADLAAKDIVCHPESVQFKLVYNGKEYPIDFAMPGLFSVRNALAAVGACLQLGLEIGQIVASLQKVTGVKGRIEIIPTGRDFTVITDYAHAPDPLENVLSSLKETVRGRLVCLFGCGGDRDRTKRPLMAAAAAKYADFVIVTSDNPRTEDPQAIIDEILPGLEGFDTPHVTIVNRREAIYYAVKNAQPGDTIVLAGKGHEDYQIIGHEKFHFDEREVVAEALAQTEVQ</sequence>
<evidence type="ECO:0000259" key="21">
    <source>
        <dbReference type="Pfam" id="PF01225"/>
    </source>
</evidence>
<dbReference type="SUPFAM" id="SSF53244">
    <property type="entry name" value="MurD-like peptide ligases, peptide-binding domain"/>
    <property type="match status" value="1"/>
</dbReference>
<feature type="modified residue" description="N6-carboxylysine" evidence="19">
    <location>
        <position position="220"/>
    </location>
</feature>
<dbReference type="InterPro" id="IPR035911">
    <property type="entry name" value="MurE/MurF_N"/>
</dbReference>
<dbReference type="InterPro" id="IPR036615">
    <property type="entry name" value="Mur_ligase_C_dom_sf"/>
</dbReference>
<accession>A0A9D1H729</accession>
<dbReference type="InterPro" id="IPR013221">
    <property type="entry name" value="Mur_ligase_cen"/>
</dbReference>
<dbReference type="Proteomes" id="UP000824160">
    <property type="component" value="Unassembled WGS sequence"/>
</dbReference>
<dbReference type="HAMAP" id="MF_00208">
    <property type="entry name" value="MurE"/>
    <property type="match status" value="1"/>
</dbReference>
<name>A0A9D1H729_9FIRM</name>
<dbReference type="GO" id="GO:0005737">
    <property type="term" value="C:cytoplasm"/>
    <property type="evidence" value="ECO:0007669"/>
    <property type="project" value="UniProtKB-SubCell"/>
</dbReference>
<keyword evidence="3 19" id="KW-0963">Cytoplasm</keyword>
<evidence type="ECO:0000256" key="16">
    <source>
        <dbReference type="ARBA" id="ARBA00075482"/>
    </source>
</evidence>
<dbReference type="NCBIfam" id="NF001126">
    <property type="entry name" value="PRK00139.1-4"/>
    <property type="match status" value="1"/>
</dbReference>
<dbReference type="GO" id="GO:0071555">
    <property type="term" value="P:cell wall organization"/>
    <property type="evidence" value="ECO:0007669"/>
    <property type="project" value="UniProtKB-KW"/>
</dbReference>
<reference evidence="24" key="1">
    <citation type="submission" date="2020-10" db="EMBL/GenBank/DDBJ databases">
        <authorList>
            <person name="Gilroy R."/>
        </authorList>
    </citation>
    <scope>NUCLEOTIDE SEQUENCE</scope>
    <source>
        <strain evidence="24">ChiBcec7-5410</strain>
    </source>
</reference>
<feature type="domain" description="Mur ligase central" evidence="23">
    <location>
        <begin position="109"/>
        <end position="312"/>
    </location>
</feature>
<evidence type="ECO:0000313" key="25">
    <source>
        <dbReference type="Proteomes" id="UP000824160"/>
    </source>
</evidence>
<feature type="binding site" evidence="19">
    <location>
        <position position="152"/>
    </location>
    <ligand>
        <name>UDP-N-acetyl-alpha-D-muramoyl-L-alanyl-D-glutamate</name>
        <dbReference type="ChEBI" id="CHEBI:83900"/>
    </ligand>
</feature>
<dbReference type="SUPFAM" id="SSF63418">
    <property type="entry name" value="MurE/MurF N-terminal domain"/>
    <property type="match status" value="1"/>
</dbReference>
<dbReference type="NCBIfam" id="TIGR01085">
    <property type="entry name" value="murE"/>
    <property type="match status" value="1"/>
</dbReference>
<comment type="pathway">
    <text evidence="1 19 20">Cell wall biogenesis; peptidoglycan biosynthesis.</text>
</comment>
<evidence type="ECO:0000256" key="9">
    <source>
        <dbReference type="ARBA" id="ARBA00022984"/>
    </source>
</evidence>
<evidence type="ECO:0000256" key="15">
    <source>
        <dbReference type="ARBA" id="ARBA00072883"/>
    </source>
</evidence>
<evidence type="ECO:0000259" key="23">
    <source>
        <dbReference type="Pfam" id="PF08245"/>
    </source>
</evidence>
<comment type="caution">
    <text evidence="19">Lacks conserved residue(s) required for the propagation of feature annotation.</text>
</comment>
<dbReference type="EC" id="6.3.2.13" evidence="14 19"/>
<evidence type="ECO:0000256" key="5">
    <source>
        <dbReference type="ARBA" id="ARBA00022618"/>
    </source>
</evidence>
<keyword evidence="8 19" id="KW-0133">Cell shape</keyword>
<evidence type="ECO:0000256" key="14">
    <source>
        <dbReference type="ARBA" id="ARBA00066633"/>
    </source>
</evidence>
<dbReference type="Gene3D" id="3.40.1190.10">
    <property type="entry name" value="Mur-like, catalytic domain"/>
    <property type="match status" value="1"/>
</dbReference>
<comment type="caution">
    <text evidence="24">The sequence shown here is derived from an EMBL/GenBank/DDBJ whole genome shotgun (WGS) entry which is preliminary data.</text>
</comment>
<dbReference type="InterPro" id="IPR036565">
    <property type="entry name" value="Mur-like_cat_sf"/>
</dbReference>
<dbReference type="InterPro" id="IPR000713">
    <property type="entry name" value="Mur_ligase_N"/>
</dbReference>
<evidence type="ECO:0000256" key="17">
    <source>
        <dbReference type="ARBA" id="ARBA00076158"/>
    </source>
</evidence>
<evidence type="ECO:0000256" key="3">
    <source>
        <dbReference type="ARBA" id="ARBA00022490"/>
    </source>
</evidence>